<dbReference type="Pfam" id="PF04012">
    <property type="entry name" value="PspA_IM30"/>
    <property type="match status" value="1"/>
</dbReference>
<organism evidence="3 4">
    <name type="scientific">Persicobacter diffluens</name>
    <dbReference type="NCBI Taxonomy" id="981"/>
    <lineage>
        <taxon>Bacteria</taxon>
        <taxon>Pseudomonadati</taxon>
        <taxon>Bacteroidota</taxon>
        <taxon>Cytophagia</taxon>
        <taxon>Cytophagales</taxon>
        <taxon>Persicobacteraceae</taxon>
        <taxon>Persicobacter</taxon>
    </lineage>
</organism>
<evidence type="ECO:0008006" key="5">
    <source>
        <dbReference type="Google" id="ProtNLM"/>
    </source>
</evidence>
<name>A0AAN5AJI8_9BACT</name>
<dbReference type="PANTHER" id="PTHR31088">
    <property type="entry name" value="MEMBRANE-ASSOCIATED PROTEIN VIPP1, CHLOROPLASTIC"/>
    <property type="match status" value="1"/>
</dbReference>
<dbReference type="InterPro" id="IPR007157">
    <property type="entry name" value="PspA_VIPP1"/>
</dbReference>
<dbReference type="PANTHER" id="PTHR31088:SF6">
    <property type="entry name" value="PHAGE SHOCK PROTEIN A"/>
    <property type="match status" value="1"/>
</dbReference>
<evidence type="ECO:0000256" key="2">
    <source>
        <dbReference type="SAM" id="Coils"/>
    </source>
</evidence>
<accession>A0AAN5AJI8</accession>
<reference evidence="3 4" key="1">
    <citation type="submission" date="2021-12" db="EMBL/GenBank/DDBJ databases">
        <title>Genome sequencing of bacteria with rrn-lacking chromosome and rrn-plasmid.</title>
        <authorList>
            <person name="Anda M."/>
            <person name="Iwasaki W."/>
        </authorList>
    </citation>
    <scope>NUCLEOTIDE SEQUENCE [LARGE SCALE GENOMIC DNA]</scope>
    <source>
        <strain evidence="3 4">NBRC 15940</strain>
    </source>
</reference>
<dbReference type="RefSeq" id="WP_053404809.1">
    <property type="nucleotide sequence ID" value="NZ_BQKE01000001.1"/>
</dbReference>
<feature type="coiled-coil region" evidence="2">
    <location>
        <begin position="47"/>
        <end position="158"/>
    </location>
</feature>
<dbReference type="Proteomes" id="UP001310022">
    <property type="component" value="Unassembled WGS sequence"/>
</dbReference>
<dbReference type="Gene3D" id="1.20.5.170">
    <property type="match status" value="1"/>
</dbReference>
<sequence>MNVFKRLFKIGQAEAHSAVDKLENPIKLTEQGIRDMKKDLDASLQSLAEVKSMAIRSKNEVNQLKEKSADYESKAMLLIQKAQSGQISETEADELATEVLAKKADIDADLERAKKEQALFDQKVPQLEGNVKKLRSQINQWENELKTLKARVKVSESTQRLNKQMAKIDTTSTVSMLEKMKAKVDENEALAEAYGDIADSNESLDNKLDKALGGDAKGVDALAALKAKMNKGND</sequence>
<gene>
    <name evidence="3" type="ORF">PEDI_14640</name>
</gene>
<dbReference type="AlphaFoldDB" id="A0AAN5AJI8"/>
<dbReference type="EMBL" id="BQKE01000001">
    <property type="protein sequence ID" value="GJM60912.1"/>
    <property type="molecule type" value="Genomic_DNA"/>
</dbReference>
<dbReference type="SUPFAM" id="SSF57997">
    <property type="entry name" value="Tropomyosin"/>
    <property type="match status" value="1"/>
</dbReference>
<comment type="similarity">
    <text evidence="1">Belongs to the PspA/Vipp/IM30 family.</text>
</comment>
<evidence type="ECO:0000256" key="1">
    <source>
        <dbReference type="ARBA" id="ARBA00043985"/>
    </source>
</evidence>
<evidence type="ECO:0000313" key="3">
    <source>
        <dbReference type="EMBL" id="GJM60912.1"/>
    </source>
</evidence>
<evidence type="ECO:0000313" key="4">
    <source>
        <dbReference type="Proteomes" id="UP001310022"/>
    </source>
</evidence>
<proteinExistence type="inferred from homology"/>
<keyword evidence="2" id="KW-0175">Coiled coil</keyword>
<comment type="caution">
    <text evidence="3">The sequence shown here is derived from an EMBL/GenBank/DDBJ whole genome shotgun (WGS) entry which is preliminary data.</text>
</comment>
<keyword evidence="4" id="KW-1185">Reference proteome</keyword>
<protein>
    <recommendedName>
        <fullName evidence="5">Phage shock protein A</fullName>
    </recommendedName>
</protein>